<feature type="domain" description="Protein kinase" evidence="2">
    <location>
        <begin position="211"/>
        <end position="592"/>
    </location>
</feature>
<dbReference type="InterPro" id="IPR011009">
    <property type="entry name" value="Kinase-like_dom_sf"/>
</dbReference>
<feature type="compositionally biased region" description="Polar residues" evidence="1">
    <location>
        <begin position="22"/>
        <end position="44"/>
    </location>
</feature>
<keyword evidence="4" id="KW-1185">Reference proteome</keyword>
<evidence type="ECO:0000259" key="2">
    <source>
        <dbReference type="PROSITE" id="PS50011"/>
    </source>
</evidence>
<dbReference type="SMART" id="SM00220">
    <property type="entry name" value="S_TKc"/>
    <property type="match status" value="1"/>
</dbReference>
<dbReference type="Proteomes" id="UP001174936">
    <property type="component" value="Unassembled WGS sequence"/>
</dbReference>
<evidence type="ECO:0000256" key="1">
    <source>
        <dbReference type="SAM" id="MobiDB-lite"/>
    </source>
</evidence>
<dbReference type="GO" id="GO:0004674">
    <property type="term" value="F:protein serine/threonine kinase activity"/>
    <property type="evidence" value="ECO:0007669"/>
    <property type="project" value="TreeGrafter"/>
</dbReference>
<dbReference type="InterPro" id="IPR051681">
    <property type="entry name" value="Ser/Thr_Kinases-Pseudokinases"/>
</dbReference>
<gene>
    <name evidence="3" type="ORF">B0T16DRAFT_317784</name>
</gene>
<proteinExistence type="predicted"/>
<evidence type="ECO:0000313" key="3">
    <source>
        <dbReference type="EMBL" id="KAK0657486.1"/>
    </source>
</evidence>
<protein>
    <recommendedName>
        <fullName evidence="2">Protein kinase domain-containing protein</fullName>
    </recommendedName>
</protein>
<dbReference type="PANTHER" id="PTHR44329">
    <property type="entry name" value="SERINE/THREONINE-PROTEIN KINASE TNNI3K-RELATED"/>
    <property type="match status" value="1"/>
</dbReference>
<name>A0AA40CZR5_9PEZI</name>
<dbReference type="GO" id="GO:0005524">
    <property type="term" value="F:ATP binding"/>
    <property type="evidence" value="ECO:0007669"/>
    <property type="project" value="InterPro"/>
</dbReference>
<dbReference type="Gene3D" id="1.10.510.10">
    <property type="entry name" value="Transferase(Phosphotransferase) domain 1"/>
    <property type="match status" value="1"/>
</dbReference>
<evidence type="ECO:0000313" key="4">
    <source>
        <dbReference type="Proteomes" id="UP001174936"/>
    </source>
</evidence>
<dbReference type="PROSITE" id="PS50011">
    <property type="entry name" value="PROTEIN_KINASE_DOM"/>
    <property type="match status" value="1"/>
</dbReference>
<sequence length="597" mass="67924">MELNSSSIHDVIHPTAAFSRSRVPNQPDQAQAGSSPWCESQLNPKNRIDSLDPPQNPLWRVDGCTGLGTQYYVMPLFLGDLPPMRFDVFIPEEASSSLLLRQLLDLNAAFHTKDGPRVRRLAISAHILRTLQAWTLQGGSGAAESPSDMYRNHPFGSRIVFMNLDLDVRKIKIKIALTHYLEKQLLALSRLPSSLGISPELVPASININDLTIVQQLHDSVCLVRIRPNSEHAEEPDRLWILKALTSGTKYLYAELRNLVQLEPHPHIISHPPYLVTKYCRFGGKTGVVGFLIPYHRRGSLRDLLPLLRIHGQLTLITQLKWAVQLASAVLHVRERGRIFYPDLRLDNVLLSDTDDIMMVDFEQRGVWCEFAAPEVNALEYTRILASDDTQAPDTDRTIPEDVQDRYAARLTRLLPEWEALQDSEEYAQLPHGYDSFNIPWQCLDPVEQEAAEVYMLGRVLWCIFEGQSAPQHAAVWQSYKREPDYEFPEFRSTPPPIQDLIDRCTRGKRGVLSRIITRRGSKLVLRATPHGESCEAAGVLEAAREWWSEEVKEADAFLEMREERKGRGEWSGNYYDRPTLREVADALEEFRASVVA</sequence>
<reference evidence="3" key="1">
    <citation type="submission" date="2023-06" db="EMBL/GenBank/DDBJ databases">
        <title>Genome-scale phylogeny and comparative genomics of the fungal order Sordariales.</title>
        <authorList>
            <consortium name="Lawrence Berkeley National Laboratory"/>
            <person name="Hensen N."/>
            <person name="Bonometti L."/>
            <person name="Westerberg I."/>
            <person name="Brannstrom I.O."/>
            <person name="Guillou S."/>
            <person name="Cros-Aarteil S."/>
            <person name="Calhoun S."/>
            <person name="Haridas S."/>
            <person name="Kuo A."/>
            <person name="Mondo S."/>
            <person name="Pangilinan J."/>
            <person name="Riley R."/>
            <person name="Labutti K."/>
            <person name="Andreopoulos B."/>
            <person name="Lipzen A."/>
            <person name="Chen C."/>
            <person name="Yanf M."/>
            <person name="Daum C."/>
            <person name="Ng V."/>
            <person name="Clum A."/>
            <person name="Steindorff A."/>
            <person name="Ohm R."/>
            <person name="Martin F."/>
            <person name="Silar P."/>
            <person name="Natvig D."/>
            <person name="Lalanne C."/>
            <person name="Gautier V."/>
            <person name="Ament-Velasquez S.L."/>
            <person name="Kruys A."/>
            <person name="Hutchinson M.I."/>
            <person name="Powell A.J."/>
            <person name="Barry K."/>
            <person name="Miller A.N."/>
            <person name="Grigoriev I.V."/>
            <person name="Debuchy R."/>
            <person name="Gladieux P."/>
            <person name="Thoren M.H."/>
            <person name="Johannesson H."/>
        </authorList>
    </citation>
    <scope>NUCLEOTIDE SEQUENCE</scope>
    <source>
        <strain evidence="3">SMH2532-1</strain>
    </source>
</reference>
<dbReference type="EMBL" id="JAULSV010000001">
    <property type="protein sequence ID" value="KAK0657486.1"/>
    <property type="molecule type" value="Genomic_DNA"/>
</dbReference>
<feature type="region of interest" description="Disordered" evidence="1">
    <location>
        <begin position="17"/>
        <end position="54"/>
    </location>
</feature>
<organism evidence="3 4">
    <name type="scientific">Cercophora newfieldiana</name>
    <dbReference type="NCBI Taxonomy" id="92897"/>
    <lineage>
        <taxon>Eukaryota</taxon>
        <taxon>Fungi</taxon>
        <taxon>Dikarya</taxon>
        <taxon>Ascomycota</taxon>
        <taxon>Pezizomycotina</taxon>
        <taxon>Sordariomycetes</taxon>
        <taxon>Sordariomycetidae</taxon>
        <taxon>Sordariales</taxon>
        <taxon>Lasiosphaeriaceae</taxon>
        <taxon>Cercophora</taxon>
    </lineage>
</organism>
<accession>A0AA40CZR5</accession>
<comment type="caution">
    <text evidence="3">The sequence shown here is derived from an EMBL/GenBank/DDBJ whole genome shotgun (WGS) entry which is preliminary data.</text>
</comment>
<dbReference type="SUPFAM" id="SSF56112">
    <property type="entry name" value="Protein kinase-like (PK-like)"/>
    <property type="match status" value="1"/>
</dbReference>
<dbReference type="AlphaFoldDB" id="A0AA40CZR5"/>
<dbReference type="InterPro" id="IPR000719">
    <property type="entry name" value="Prot_kinase_dom"/>
</dbReference>